<keyword evidence="3" id="KW-0808">Transferase</keyword>
<dbReference type="PANTHER" id="PTHR43630">
    <property type="entry name" value="POLY-BETA-1,6-N-ACETYL-D-GLUCOSAMINE SYNTHASE"/>
    <property type="match status" value="1"/>
</dbReference>
<dbReference type="InterPro" id="IPR001173">
    <property type="entry name" value="Glyco_trans_2-like"/>
</dbReference>
<evidence type="ECO:0000256" key="3">
    <source>
        <dbReference type="ARBA" id="ARBA00022679"/>
    </source>
</evidence>
<dbReference type="OrthoDB" id="9766299at2"/>
<evidence type="ECO:0000313" key="5">
    <source>
        <dbReference type="EMBL" id="GCE13586.1"/>
    </source>
</evidence>
<reference evidence="6" key="1">
    <citation type="submission" date="2018-12" db="EMBL/GenBank/DDBJ databases">
        <title>Tengunoibacter tsumagoiensis gen. nov., sp. nov., Dictyobacter kobayashii sp. nov., D. alpinus sp. nov., and D. joshuensis sp. nov. and description of Dictyobacteraceae fam. nov. within the order Ktedonobacterales isolated from Tengu-no-mugimeshi.</title>
        <authorList>
            <person name="Wang C.M."/>
            <person name="Zheng Y."/>
            <person name="Sakai Y."/>
            <person name="Toyoda A."/>
            <person name="Minakuchi Y."/>
            <person name="Abe K."/>
            <person name="Yokota A."/>
            <person name="Yabe S."/>
        </authorList>
    </citation>
    <scope>NUCLEOTIDE SEQUENCE [LARGE SCALE GENOMIC DNA]</scope>
    <source>
        <strain evidence="6">Uno3</strain>
    </source>
</reference>
<dbReference type="PANTHER" id="PTHR43630:SF1">
    <property type="entry name" value="POLY-BETA-1,6-N-ACETYL-D-GLUCOSAMINE SYNTHASE"/>
    <property type="match status" value="1"/>
</dbReference>
<dbReference type="Gene3D" id="3.90.550.10">
    <property type="entry name" value="Spore Coat Polysaccharide Biosynthesis Protein SpsA, Chain A"/>
    <property type="match status" value="1"/>
</dbReference>
<keyword evidence="6" id="KW-1185">Reference proteome</keyword>
<dbReference type="RefSeq" id="WP_126581098.1">
    <property type="nucleotide sequence ID" value="NZ_BIFR01000001.1"/>
</dbReference>
<evidence type="ECO:0000256" key="2">
    <source>
        <dbReference type="ARBA" id="ARBA00022676"/>
    </source>
</evidence>
<evidence type="ECO:0000259" key="4">
    <source>
        <dbReference type="Pfam" id="PF00535"/>
    </source>
</evidence>
<dbReference type="SUPFAM" id="SSF53448">
    <property type="entry name" value="Nucleotide-diphospho-sugar transferases"/>
    <property type="match status" value="1"/>
</dbReference>
<dbReference type="AlphaFoldDB" id="A0A402A3H2"/>
<comment type="caution">
    <text evidence="5">The sequence shown here is derived from an EMBL/GenBank/DDBJ whole genome shotgun (WGS) entry which is preliminary data.</text>
</comment>
<protein>
    <recommendedName>
        <fullName evidence="4">Glycosyltransferase 2-like domain-containing protein</fullName>
    </recommendedName>
</protein>
<organism evidence="5 6">
    <name type="scientific">Tengunoibacter tsumagoiensis</name>
    <dbReference type="NCBI Taxonomy" id="2014871"/>
    <lineage>
        <taxon>Bacteria</taxon>
        <taxon>Bacillati</taxon>
        <taxon>Chloroflexota</taxon>
        <taxon>Ktedonobacteria</taxon>
        <taxon>Ktedonobacterales</taxon>
        <taxon>Dictyobacteraceae</taxon>
        <taxon>Tengunoibacter</taxon>
    </lineage>
</organism>
<proteinExistence type="inferred from homology"/>
<sequence length="461" mass="51210">MQEVQPIQEEQQLPSGNEAPGCSVGIMAYNEEANIAHTVNLVLEQGSSALSIEEVIVVASGCTDRTVAIVTDIAHQEPRVRLCIQEKREGKASAINLFLKQAQSPIVVLIGADVIPAESALESLCLPLKDPKVGMVGGRPVPVNDPNTFMGHAVHLLWRLHDRLARVNAKLGEVIAFRNVISGIPTGSAVDEMSIQALISQLGYQTIYEPECIVYNKGPLTVRDFLKQRRRIYAGHLQVRKQQKYEASTMNSGLILQQLLSHRDFTMRTPQQAIWTLGTIILEALARFQGYYDYLRKREHHIWQMVESTKDLELGTQARRRLSNTLSVIIFRLILEDPEGDLLTHESEDRDAGEAMRKLLPILRTQLRKEGNLSLSISGPGILTVVLRAEQHEAELLSQQIQKIVQSTPVRIGMRGREVKMTVAHSSLTFKSEKKALSITNSQAQVQDAVISSSLSSETAL</sequence>
<dbReference type="InterPro" id="IPR029044">
    <property type="entry name" value="Nucleotide-diphossugar_trans"/>
</dbReference>
<feature type="domain" description="Glycosyltransferase 2-like" evidence="4">
    <location>
        <begin position="23"/>
        <end position="178"/>
    </location>
</feature>
<dbReference type="Proteomes" id="UP000287352">
    <property type="component" value="Unassembled WGS sequence"/>
</dbReference>
<comment type="similarity">
    <text evidence="1">Belongs to the glycosyltransferase 2 family.</text>
</comment>
<dbReference type="GO" id="GO:0016757">
    <property type="term" value="F:glycosyltransferase activity"/>
    <property type="evidence" value="ECO:0007669"/>
    <property type="project" value="UniProtKB-KW"/>
</dbReference>
<evidence type="ECO:0000313" key="6">
    <source>
        <dbReference type="Proteomes" id="UP000287352"/>
    </source>
</evidence>
<accession>A0A402A3H2</accession>
<dbReference type="EMBL" id="BIFR01000001">
    <property type="protein sequence ID" value="GCE13586.1"/>
    <property type="molecule type" value="Genomic_DNA"/>
</dbReference>
<evidence type="ECO:0000256" key="1">
    <source>
        <dbReference type="ARBA" id="ARBA00006739"/>
    </source>
</evidence>
<name>A0A402A3H2_9CHLR</name>
<keyword evidence="2" id="KW-0328">Glycosyltransferase</keyword>
<dbReference type="Pfam" id="PF00535">
    <property type="entry name" value="Glycos_transf_2"/>
    <property type="match status" value="1"/>
</dbReference>
<gene>
    <name evidence="5" type="ORF">KTT_34450</name>
</gene>